<evidence type="ECO:0000256" key="2">
    <source>
        <dbReference type="ARBA" id="ARBA00022679"/>
    </source>
</evidence>
<dbReference type="GO" id="GO:0008171">
    <property type="term" value="F:O-methyltransferase activity"/>
    <property type="evidence" value="ECO:0007669"/>
    <property type="project" value="InterPro"/>
</dbReference>
<keyword evidence="3" id="KW-0949">S-adenosyl-L-methionine</keyword>
<dbReference type="PANTHER" id="PTHR11746">
    <property type="entry name" value="O-METHYLTRANSFERASE"/>
    <property type="match status" value="1"/>
</dbReference>
<comment type="caution">
    <text evidence="5">The sequence shown here is derived from an EMBL/GenBank/DDBJ whole genome shotgun (WGS) entry which is preliminary data.</text>
</comment>
<feature type="domain" description="O-methyltransferase C-terminal" evidence="4">
    <location>
        <begin position="3"/>
        <end position="113"/>
    </location>
</feature>
<gene>
    <name evidence="5" type="ORF">EJB05_14175</name>
</gene>
<dbReference type="AlphaFoldDB" id="A0A5J9VYJ2"/>
<sequence>MKHGCNSYEMAMNNANDNAVYNNAMVAASRITMEIILREAGSDIFGEFELFDRCGWWPWCDIGSHCSSFPPRAPHVKCSVLDLPHVIEQAPSGGTVQFIAGDMFNFIPKADALYSALSHNKSWHD</sequence>
<dbReference type="GO" id="GO:0032259">
    <property type="term" value="P:methylation"/>
    <property type="evidence" value="ECO:0007669"/>
    <property type="project" value="UniProtKB-KW"/>
</dbReference>
<evidence type="ECO:0000313" key="6">
    <source>
        <dbReference type="Proteomes" id="UP000324897"/>
    </source>
</evidence>
<dbReference type="InterPro" id="IPR029063">
    <property type="entry name" value="SAM-dependent_MTases_sf"/>
</dbReference>
<accession>A0A5J9VYJ2</accession>
<evidence type="ECO:0000256" key="1">
    <source>
        <dbReference type="ARBA" id="ARBA00022603"/>
    </source>
</evidence>
<dbReference type="SUPFAM" id="SSF53335">
    <property type="entry name" value="S-adenosyl-L-methionine-dependent methyltransferases"/>
    <property type="match status" value="1"/>
</dbReference>
<evidence type="ECO:0000313" key="5">
    <source>
        <dbReference type="EMBL" id="TVU40705.1"/>
    </source>
</evidence>
<keyword evidence="6" id="KW-1185">Reference proteome</keyword>
<dbReference type="InterPro" id="IPR016461">
    <property type="entry name" value="COMT-like"/>
</dbReference>
<keyword evidence="1" id="KW-0489">Methyltransferase</keyword>
<protein>
    <recommendedName>
        <fullName evidence="4">O-methyltransferase C-terminal domain-containing protein</fullName>
    </recommendedName>
</protein>
<evidence type="ECO:0000256" key="3">
    <source>
        <dbReference type="ARBA" id="ARBA00022691"/>
    </source>
</evidence>
<evidence type="ECO:0000259" key="4">
    <source>
        <dbReference type="Pfam" id="PF00891"/>
    </source>
</evidence>
<dbReference type="Proteomes" id="UP000324897">
    <property type="component" value="Chromosome 4"/>
</dbReference>
<organism evidence="5 6">
    <name type="scientific">Eragrostis curvula</name>
    <name type="common">weeping love grass</name>
    <dbReference type="NCBI Taxonomy" id="38414"/>
    <lineage>
        <taxon>Eukaryota</taxon>
        <taxon>Viridiplantae</taxon>
        <taxon>Streptophyta</taxon>
        <taxon>Embryophyta</taxon>
        <taxon>Tracheophyta</taxon>
        <taxon>Spermatophyta</taxon>
        <taxon>Magnoliopsida</taxon>
        <taxon>Liliopsida</taxon>
        <taxon>Poales</taxon>
        <taxon>Poaceae</taxon>
        <taxon>PACMAD clade</taxon>
        <taxon>Chloridoideae</taxon>
        <taxon>Eragrostideae</taxon>
        <taxon>Eragrostidinae</taxon>
        <taxon>Eragrostis</taxon>
    </lineage>
</organism>
<proteinExistence type="predicted"/>
<dbReference type="Pfam" id="PF00891">
    <property type="entry name" value="Methyltransf_2"/>
    <property type="match status" value="1"/>
</dbReference>
<dbReference type="OrthoDB" id="851454at2759"/>
<dbReference type="Gramene" id="TVU40705">
    <property type="protein sequence ID" value="TVU40705"/>
    <property type="gene ID" value="EJB05_14175"/>
</dbReference>
<reference evidence="5 6" key="1">
    <citation type="journal article" date="2019" name="Sci. Rep.">
        <title>A high-quality genome of Eragrostis curvula grass provides insights into Poaceae evolution and supports new strategies to enhance forage quality.</title>
        <authorList>
            <person name="Carballo J."/>
            <person name="Santos B.A.C.M."/>
            <person name="Zappacosta D."/>
            <person name="Garbus I."/>
            <person name="Selva J.P."/>
            <person name="Gallo C.A."/>
            <person name="Diaz A."/>
            <person name="Albertini E."/>
            <person name="Caccamo M."/>
            <person name="Echenique V."/>
        </authorList>
    </citation>
    <scope>NUCLEOTIDE SEQUENCE [LARGE SCALE GENOMIC DNA]</scope>
    <source>
        <strain evidence="6">cv. Victoria</strain>
        <tissue evidence="5">Leaf</tissue>
    </source>
</reference>
<dbReference type="EMBL" id="RWGY01000007">
    <property type="protein sequence ID" value="TVU40705.1"/>
    <property type="molecule type" value="Genomic_DNA"/>
</dbReference>
<keyword evidence="2" id="KW-0808">Transferase</keyword>
<dbReference type="PROSITE" id="PS51683">
    <property type="entry name" value="SAM_OMT_II"/>
    <property type="match status" value="1"/>
</dbReference>
<feature type="non-terminal residue" evidence="5">
    <location>
        <position position="1"/>
    </location>
</feature>
<name>A0A5J9VYJ2_9POAL</name>
<dbReference type="InterPro" id="IPR001077">
    <property type="entry name" value="COMT_C"/>
</dbReference>
<dbReference type="Gene3D" id="3.40.50.150">
    <property type="entry name" value="Vaccinia Virus protein VP39"/>
    <property type="match status" value="1"/>
</dbReference>